<dbReference type="EMBL" id="QJTK01000013">
    <property type="protein sequence ID" value="PYF08224.1"/>
    <property type="molecule type" value="Genomic_DNA"/>
</dbReference>
<keyword evidence="3" id="KW-1185">Reference proteome</keyword>
<proteinExistence type="predicted"/>
<reference evidence="2 3" key="1">
    <citation type="submission" date="2018-06" db="EMBL/GenBank/DDBJ databases">
        <title>Genomic Encyclopedia of Type Strains, Phase III (KMG-III): the genomes of soil and plant-associated and newly described type strains.</title>
        <authorList>
            <person name="Whitman W."/>
        </authorList>
    </citation>
    <scope>NUCLEOTIDE SEQUENCE [LARGE SCALE GENOMIC DNA]</scope>
    <source>
        <strain evidence="2 3">JA737</strain>
    </source>
</reference>
<dbReference type="SUPFAM" id="SSF53098">
    <property type="entry name" value="Ribonuclease H-like"/>
    <property type="match status" value="1"/>
</dbReference>
<evidence type="ECO:0000313" key="2">
    <source>
        <dbReference type="EMBL" id="PYF08224.1"/>
    </source>
</evidence>
<comment type="caution">
    <text evidence="2">The sequence shown here is derived from an EMBL/GenBank/DDBJ whole genome shotgun (WGS) entry which is preliminary data.</text>
</comment>
<dbReference type="GO" id="GO:0003676">
    <property type="term" value="F:nucleic acid binding"/>
    <property type="evidence" value="ECO:0007669"/>
    <property type="project" value="InterPro"/>
</dbReference>
<dbReference type="PROSITE" id="PS50994">
    <property type="entry name" value="INTEGRASE"/>
    <property type="match status" value="1"/>
</dbReference>
<dbReference type="Pfam" id="PF00665">
    <property type="entry name" value="rve"/>
    <property type="match status" value="1"/>
</dbReference>
<evidence type="ECO:0000259" key="1">
    <source>
        <dbReference type="PROSITE" id="PS50994"/>
    </source>
</evidence>
<dbReference type="Proteomes" id="UP000247727">
    <property type="component" value="Unassembled WGS sequence"/>
</dbReference>
<accession>A0A318TUA3</accession>
<organism evidence="2 3">
    <name type="scientific">Rhodobacter viridis</name>
    <dbReference type="NCBI Taxonomy" id="1054202"/>
    <lineage>
        <taxon>Bacteria</taxon>
        <taxon>Pseudomonadati</taxon>
        <taxon>Pseudomonadota</taxon>
        <taxon>Alphaproteobacteria</taxon>
        <taxon>Rhodobacterales</taxon>
        <taxon>Rhodobacter group</taxon>
        <taxon>Rhodobacter</taxon>
    </lineage>
</organism>
<dbReference type="GO" id="GO:0015074">
    <property type="term" value="P:DNA integration"/>
    <property type="evidence" value="ECO:0007669"/>
    <property type="project" value="InterPro"/>
</dbReference>
<feature type="domain" description="Integrase catalytic" evidence="1">
    <location>
        <begin position="1"/>
        <end position="106"/>
    </location>
</feature>
<dbReference type="InterPro" id="IPR001584">
    <property type="entry name" value="Integrase_cat-core"/>
</dbReference>
<gene>
    <name evidence="2" type="ORF">C8J30_11383</name>
</gene>
<dbReference type="InterPro" id="IPR036397">
    <property type="entry name" value="RNaseH_sf"/>
</dbReference>
<sequence>MTWSMDFMAERPGDGRQFRLLNLLDDCNREGLGIEVDFSLPVERVIPRLERIVEWRGKPGTIWVENGPDHISGKLLIWAEKRGLTIRRIQPGQPQQNARIARYNRVRHCTRTSGGQRLDALRSQRRLAIIKPLHEDRGFRADRPLRGTTTKAA</sequence>
<dbReference type="Gene3D" id="3.30.420.10">
    <property type="entry name" value="Ribonuclease H-like superfamily/Ribonuclease H"/>
    <property type="match status" value="1"/>
</dbReference>
<evidence type="ECO:0000313" key="3">
    <source>
        <dbReference type="Proteomes" id="UP000247727"/>
    </source>
</evidence>
<name>A0A318TUA3_9RHOB</name>
<dbReference type="InterPro" id="IPR012337">
    <property type="entry name" value="RNaseH-like_sf"/>
</dbReference>
<dbReference type="PANTHER" id="PTHR47515">
    <property type="entry name" value="LOW CALCIUM RESPONSE LOCUS PROTEIN T"/>
    <property type="match status" value="1"/>
</dbReference>
<dbReference type="AlphaFoldDB" id="A0A318TUA3"/>
<dbReference type="PANTHER" id="PTHR47515:SF2">
    <property type="entry name" value="INTEGRASE CORE DOMAIN PROTEIN"/>
    <property type="match status" value="1"/>
</dbReference>
<protein>
    <submittedName>
        <fullName evidence="2">Integrase-like protein</fullName>
    </submittedName>
</protein>